<keyword evidence="3" id="KW-1185">Reference proteome</keyword>
<reference evidence="2" key="1">
    <citation type="submission" date="2016-10" db="EMBL/GenBank/DDBJ databases">
        <authorList>
            <person name="Benchimol M."/>
            <person name="Almeida L.G."/>
            <person name="Vasconcelos A.T."/>
            <person name="Perreira-Neves A."/>
            <person name="Rosa I.A."/>
            <person name="Tasca T."/>
            <person name="Bogo M.R."/>
            <person name="de Souza W."/>
        </authorList>
    </citation>
    <scope>NUCLEOTIDE SEQUENCE [LARGE SCALE GENOMIC DNA]</scope>
    <source>
        <strain evidence="2">K</strain>
    </source>
</reference>
<dbReference type="InterPro" id="IPR036372">
    <property type="entry name" value="BEACH_dom_sf"/>
</dbReference>
<gene>
    <name evidence="2" type="ORF">TRFO_11988</name>
</gene>
<dbReference type="InterPro" id="IPR050865">
    <property type="entry name" value="BEACH_Domain"/>
</dbReference>
<dbReference type="SUPFAM" id="SSF50978">
    <property type="entry name" value="WD40 repeat-like"/>
    <property type="match status" value="1"/>
</dbReference>
<dbReference type="SUPFAM" id="SSF81837">
    <property type="entry name" value="BEACH domain"/>
    <property type="match status" value="1"/>
</dbReference>
<dbReference type="PANTHER" id="PTHR13743">
    <property type="entry name" value="BEIGE/BEACH-RELATED"/>
    <property type="match status" value="1"/>
</dbReference>
<protein>
    <recommendedName>
        <fullName evidence="1">BEACH domain-containing protein</fullName>
    </recommendedName>
</protein>
<dbReference type="Proteomes" id="UP000179807">
    <property type="component" value="Unassembled WGS sequence"/>
</dbReference>
<sequence>MVYKSKMEDALLRRECVKTIIQLFQYRREQSRFSKYPPDSPPVQLINQIPRFERSQLNKFSNEIKETMNFKSSLKVLNYKYDTKIIEEIGEITDQLNDAILIIVFYQILACLYCANKDLSSNDYQLIMSILIKPNFIDSILPQFINYSFYLLLTTAISTRSFLWSPPLIEVTSLFFLHNKNLGPEFYPLLVYFLDMMFKLEPDDKNGMVKNILGKIKKLFIKKAPIVSVKNHTQLLDILNPLLFDLNYDAVILLAIISRIDNSSFLRDIMQQLPTLFTVQIQNKTSQENCKIIVHETNQIHKHPATFQSRLPSCNFEYIPYKNITDSQKQISNISEKCRFHRDDLFALIPNSLRITISLFIDFLKVLDQSLYPLFFRKMNEALLHCVNSDSYDVFASYLFIIDSLGNESVIYENIPIFFRKPQTQRRTASDATTSPRTSPNLNLNLNKSIVIRSDYLFDPNKTIYGPYELDHNMNLFRAAIVDIIFTKCQKLIPTLLNSTDGQPFLMAEMISRYSFYKNSNQFLCDDMIYKCMAKQAINLHTFEADLLPRDAFFLFFGQFLENEKCFGKCLSSTVFVDCFFRSIFEERYTKPLLHLIYKSIVMIEDSKDSQQIKPTVNFLFKSVRIRQLAPLIFDMVTKIILYRPFMIPLFRIFNEPLLENLSQNPSQESFNNAVTMLAEYSKYISNYTLASRHFQILSRFVKDFGNFTLLNNLIIGSHSLPKTSFYVIRKPAFLPLFFVAFQDDHDSLIEVLKMFKKLSLISDYNKRALHDGCVDFILLQFLKNFNIENPNNENTHVNSFVFNGVKIQLNFAEQDIRSHILLLLTLICKAKTNGVVTKEIVNLITKTQNYDIALLANKVISDNSLTHNPYFLVGTLSPFLTINGLDHNVFEGQFTITFWMKTDPVLLGHSTASIILFSVIDCENRHEFSIVLEGNTLYCAYDNETQRTIVGVCQRMNLTEWAHFIIVFPNEHSKAGKMLLSTYQNFDKLSDSVFTSLEFTPGPVTVKLGGCSFKKHSPIFPDEIFAYIGRFSIYPRLLDKDEMVLVLLQDITAPKDYIFTVNDFDSSMINQVIKTKFKSFELEKIYQNNYYPIESLAQSLSNDKYIEILINSIPKLTKKLMYSALNIIEKTISITTNKQLSAIFASYLFSMEIDYNLFKQLYSIALNISDKTTQRYWVEDIIANCSLWAKSPSFQQILYDYSTILLTDYANDIWSKKSYFPYFLNYFHKHCYIEKNISHMESFSLFIERLSYVKFEIDDIRLLLSYIADSPDNFIVIYLDMIRLMAKPINGTEFKALANLAQFLSSNNPQIVVAAILALNELLNDKFHTSIVFIIKQVTISKELLFNQLNQKIMGSPNIFPLMCAIAIETHQKPDKIPQTVVLSDYWYLFPLFLSLLFEDNTKLIDFIATNALKSRHLNEIFKLTTFLNVLAEFSCENPLHQLLRSMMESSKEVTNVEILFKIFFFSLASYFYHLNAPLRHTSLFTQEQLSLPESISLYQPKEITKMKITGIDSIRDFSSISFKDIPLIFYLEYDENEKTQVQGKLADYSLLTEANAISHDLINYKLKGVSKHSSGSFLSNTKVPDFDIKDIKNLIDSIIQMETRTKSLTEYQKRYKIYNYIGKVLKTVLGKEDSIKNIRKLFFEIPIAQQSAGNSSNFASKEAVRISKQSLIVNNKSTMKRSSAVCYSFCPFKDERIKETRNIRRFKLKPIQIEGNCSIIQLTQKIPAVVTIEKESESNKFIRIRTKKFTLILYDDDILNIYYINENMVLLITTENEPILIDFSPSKNEGFLTEMNPERNYKISLESLIALIPQLEKEWLSHNISTFKYINYLNLLSGRVYENPSLYPLFPPPWEIHDFTSLNNEVDSTVIWNYSNQDIAKLSDYKNNLFIPPEFYFSYDHLDNVYENRKKLENNNSVNIWITKVFGTNDYQHIRLLSSKHPEREPLNPNATSQVSQQISFSDNEIPIPITFAASTFYENGFVVIYNSGEVKFTQVVFDETGKATLKTVTAKEKVKFGKQQTFAYFNTGMISGITASQTNSITFGIISVDKNSVTVFTDRSVIHYDNVYLSNPIFSASIFLATPSLIAKTSYFLSPTNNQFSQKALYHVHSRITCLECSNVFSIIALGCEDGKVRIRSLKDGKKISTVNLNNEIPVKILITDCWGFILVKTVSKLYLLSVNGKLLKTMSSFKRFNQWFAFHTSDDFDYIAIVDENRHILCFEAMNPENMELVGECPSLKVIRYDPKAECFLVVLSDGRLFVFPHKINQSK</sequence>
<accession>A0A1J4J0V9</accession>
<evidence type="ECO:0000313" key="3">
    <source>
        <dbReference type="Proteomes" id="UP000179807"/>
    </source>
</evidence>
<dbReference type="EMBL" id="MLAK01001426">
    <property type="protein sequence ID" value="OHS93176.1"/>
    <property type="molecule type" value="Genomic_DNA"/>
</dbReference>
<organism evidence="2 3">
    <name type="scientific">Tritrichomonas foetus</name>
    <dbReference type="NCBI Taxonomy" id="1144522"/>
    <lineage>
        <taxon>Eukaryota</taxon>
        <taxon>Metamonada</taxon>
        <taxon>Parabasalia</taxon>
        <taxon>Tritrichomonadida</taxon>
        <taxon>Tritrichomonadidae</taxon>
        <taxon>Tritrichomonas</taxon>
    </lineage>
</organism>
<dbReference type="VEuPathDB" id="TrichDB:TRFO_11988"/>
<dbReference type="InterPro" id="IPR013320">
    <property type="entry name" value="ConA-like_dom_sf"/>
</dbReference>
<dbReference type="Gene3D" id="2.60.120.200">
    <property type="match status" value="1"/>
</dbReference>
<dbReference type="RefSeq" id="XP_068346313.1">
    <property type="nucleotide sequence ID" value="XM_068496362.1"/>
</dbReference>
<dbReference type="Pfam" id="PF02138">
    <property type="entry name" value="Beach"/>
    <property type="match status" value="1"/>
</dbReference>
<proteinExistence type="predicted"/>
<feature type="domain" description="BEACH" evidence="1">
    <location>
        <begin position="1819"/>
        <end position="1864"/>
    </location>
</feature>
<dbReference type="SUPFAM" id="SSF49899">
    <property type="entry name" value="Concanavalin A-like lectins/glucanases"/>
    <property type="match status" value="1"/>
</dbReference>
<evidence type="ECO:0000259" key="1">
    <source>
        <dbReference type="Pfam" id="PF02138"/>
    </source>
</evidence>
<name>A0A1J4J0V9_9EUKA</name>
<comment type="caution">
    <text evidence="2">The sequence shown here is derived from an EMBL/GenBank/DDBJ whole genome shotgun (WGS) entry which is preliminary data.</text>
</comment>
<dbReference type="OrthoDB" id="10691160at2759"/>
<dbReference type="Gene3D" id="1.10.1540.10">
    <property type="entry name" value="BEACH domain"/>
    <property type="match status" value="1"/>
</dbReference>
<dbReference type="InterPro" id="IPR000409">
    <property type="entry name" value="BEACH_dom"/>
</dbReference>
<evidence type="ECO:0000313" key="2">
    <source>
        <dbReference type="EMBL" id="OHS93176.1"/>
    </source>
</evidence>
<dbReference type="GeneID" id="94831066"/>
<dbReference type="InterPro" id="IPR036322">
    <property type="entry name" value="WD40_repeat_dom_sf"/>
</dbReference>